<evidence type="ECO:0000256" key="1">
    <source>
        <dbReference type="ARBA" id="ARBA00001946"/>
    </source>
</evidence>
<evidence type="ECO:0000313" key="8">
    <source>
        <dbReference type="Proteomes" id="UP001633002"/>
    </source>
</evidence>
<evidence type="ECO:0000256" key="4">
    <source>
        <dbReference type="ARBA" id="ARBA00022801"/>
    </source>
</evidence>
<dbReference type="GO" id="GO:0016787">
    <property type="term" value="F:hydrolase activity"/>
    <property type="evidence" value="ECO:0007669"/>
    <property type="project" value="UniProtKB-KW"/>
</dbReference>
<keyword evidence="3" id="KW-0479">Metal-binding</keyword>
<dbReference type="PANTHER" id="PTHR22748:SF4">
    <property type="entry name" value="DNA-(APURINIC OR APYRIMIDINIC SITE) ENDONUCLEASE 2"/>
    <property type="match status" value="1"/>
</dbReference>
<dbReference type="InterPro" id="IPR036691">
    <property type="entry name" value="Endo/exonu/phosph_ase_sf"/>
</dbReference>
<keyword evidence="5" id="KW-0460">Magnesium</keyword>
<comment type="similarity">
    <text evidence="2">Belongs to the DNA repair enzymes AP/ExoA family.</text>
</comment>
<gene>
    <name evidence="7" type="ORF">R1sor_010534</name>
</gene>
<reference evidence="7 8" key="1">
    <citation type="submission" date="2024-09" db="EMBL/GenBank/DDBJ databases">
        <title>Chromosome-scale assembly of Riccia sorocarpa.</title>
        <authorList>
            <person name="Paukszto L."/>
        </authorList>
    </citation>
    <scope>NUCLEOTIDE SEQUENCE [LARGE SCALE GENOMIC DNA]</scope>
    <source>
        <strain evidence="7">LP-2024</strain>
        <tissue evidence="7">Aerial parts of the thallus</tissue>
    </source>
</reference>
<dbReference type="GO" id="GO:0046872">
    <property type="term" value="F:metal ion binding"/>
    <property type="evidence" value="ECO:0007669"/>
    <property type="project" value="UniProtKB-KW"/>
</dbReference>
<keyword evidence="8" id="KW-1185">Reference proteome</keyword>
<evidence type="ECO:0000256" key="3">
    <source>
        <dbReference type="ARBA" id="ARBA00022723"/>
    </source>
</evidence>
<dbReference type="EMBL" id="JBJQOH010000002">
    <property type="protein sequence ID" value="KAL3696458.1"/>
    <property type="molecule type" value="Genomic_DNA"/>
</dbReference>
<evidence type="ECO:0000313" key="7">
    <source>
        <dbReference type="EMBL" id="KAL3696458.1"/>
    </source>
</evidence>
<dbReference type="SUPFAM" id="SSF56219">
    <property type="entry name" value="DNase I-like"/>
    <property type="match status" value="1"/>
</dbReference>
<organism evidence="7 8">
    <name type="scientific">Riccia sorocarpa</name>
    <dbReference type="NCBI Taxonomy" id="122646"/>
    <lineage>
        <taxon>Eukaryota</taxon>
        <taxon>Viridiplantae</taxon>
        <taxon>Streptophyta</taxon>
        <taxon>Embryophyta</taxon>
        <taxon>Marchantiophyta</taxon>
        <taxon>Marchantiopsida</taxon>
        <taxon>Marchantiidae</taxon>
        <taxon>Marchantiales</taxon>
        <taxon>Ricciaceae</taxon>
        <taxon>Riccia</taxon>
    </lineage>
</organism>
<dbReference type="PANTHER" id="PTHR22748">
    <property type="entry name" value="AP ENDONUCLEASE"/>
    <property type="match status" value="1"/>
</dbReference>
<dbReference type="InterPro" id="IPR005135">
    <property type="entry name" value="Endo/exonuclease/phosphatase"/>
</dbReference>
<comment type="cofactor">
    <cofactor evidence="1">
        <name>Mg(2+)</name>
        <dbReference type="ChEBI" id="CHEBI:18420"/>
    </cofactor>
</comment>
<sequence length="422" mass="48839">MLTTQADFKVASWNLNGAADPDRVRKIRQWLRARKDMGILAFQELKAKESRADWNMRTIFPNGRVVIDYAENEKGGAALVVSEAHKVVNSGNRGDGTVAWVQIETPKNGTVGVICIYAPTKAPRRIPLWNWLKDLTEEGNWILLGDFNCVELPDDTQGTSNLLNGAELRRWKDLTWAAEFTDCFFTVFSRRGSRFTRQRIRLDRVEFAPMDRIYVSGGADWVESILELNHDGSSGLSDHFPIRLRKEDRDKEYEETPLKTKLEQMRIRIVRENTEENRKTLSTLEHQVRDKELKDAKAWRLRSRARWLREGDAPSHYFFAILKSKYKREEMLRLELEDGSVVTDKATILKETHSFYQNLFSEEDKEVAEDPSLLSQECLNLIDRTLNPVQKHTLDVKPDAEEVDRILQILPPPPRPPRKPRG</sequence>
<feature type="domain" description="Endonuclease/exonuclease/phosphatase" evidence="6">
    <location>
        <begin position="11"/>
        <end position="239"/>
    </location>
</feature>
<comment type="caution">
    <text evidence="7">The sequence shown here is derived from an EMBL/GenBank/DDBJ whole genome shotgun (WGS) entry which is preliminary data.</text>
</comment>
<dbReference type="Proteomes" id="UP001633002">
    <property type="component" value="Unassembled WGS sequence"/>
</dbReference>
<dbReference type="Pfam" id="PF03372">
    <property type="entry name" value="Exo_endo_phos"/>
    <property type="match status" value="1"/>
</dbReference>
<dbReference type="InterPro" id="IPR004808">
    <property type="entry name" value="AP_endonuc_1"/>
</dbReference>
<name>A0ABD3HYL7_9MARC</name>
<protein>
    <recommendedName>
        <fullName evidence="6">Endonuclease/exonuclease/phosphatase domain-containing protein</fullName>
    </recommendedName>
</protein>
<proteinExistence type="inferred from homology"/>
<accession>A0ABD3HYL7</accession>
<dbReference type="Gene3D" id="3.60.10.10">
    <property type="entry name" value="Endonuclease/exonuclease/phosphatase"/>
    <property type="match status" value="1"/>
</dbReference>
<evidence type="ECO:0000256" key="2">
    <source>
        <dbReference type="ARBA" id="ARBA00007092"/>
    </source>
</evidence>
<dbReference type="AlphaFoldDB" id="A0ABD3HYL7"/>
<keyword evidence="4" id="KW-0378">Hydrolase</keyword>
<evidence type="ECO:0000259" key="6">
    <source>
        <dbReference type="Pfam" id="PF03372"/>
    </source>
</evidence>
<evidence type="ECO:0000256" key="5">
    <source>
        <dbReference type="ARBA" id="ARBA00022842"/>
    </source>
</evidence>